<comment type="caution">
    <text evidence="8">The sequence shown here is derived from an EMBL/GenBank/DDBJ whole genome shotgun (WGS) entry which is preliminary data.</text>
</comment>
<dbReference type="Pfam" id="PF00873">
    <property type="entry name" value="ACR_tran"/>
    <property type="match status" value="1"/>
</dbReference>
<dbReference type="PANTHER" id="PTHR32063:SF34">
    <property type="entry name" value="MULTIDRUG RESISTANCE PROTEIN MDTC"/>
    <property type="match status" value="1"/>
</dbReference>
<keyword evidence="6 7" id="KW-0472">Membrane</keyword>
<dbReference type="PANTHER" id="PTHR32063">
    <property type="match status" value="1"/>
</dbReference>
<feature type="transmembrane region" description="Helical" evidence="7">
    <location>
        <begin position="527"/>
        <end position="548"/>
    </location>
</feature>
<protein>
    <submittedName>
        <fullName evidence="8">Acriflavine resistance protein B</fullName>
    </submittedName>
</protein>
<dbReference type="GO" id="GO:0005886">
    <property type="term" value="C:plasma membrane"/>
    <property type="evidence" value="ECO:0007669"/>
    <property type="project" value="TreeGrafter"/>
</dbReference>
<keyword evidence="1" id="KW-0813">Transport</keyword>
<accession>A0A2N0WFE7</accession>
<dbReference type="GO" id="GO:0042910">
    <property type="term" value="F:xenobiotic transmembrane transporter activity"/>
    <property type="evidence" value="ECO:0007669"/>
    <property type="project" value="TreeGrafter"/>
</dbReference>
<dbReference type="InterPro" id="IPR027463">
    <property type="entry name" value="AcrB_DN_DC_subdom"/>
</dbReference>
<dbReference type="EMBL" id="PISJ01000012">
    <property type="protein sequence ID" value="PKF33812.1"/>
    <property type="molecule type" value="Genomic_DNA"/>
</dbReference>
<sequence length="1035" mass="113453">MTLLSVFVQRPVASVLLGIAIVLLGILAYLRLPVAALPQADIPTIVVRANLPGASPESMSATVATPLERAMMGVSGVKAINSSSNQSSTQVVLHFDLNTDINEAAREVQAAINAAMSQLPAGMPSPPEYFKINPSQSPIFYLALSSKQLSAAKLYEIASNQLQPNLAQISGVGEVSIDGASMPAVRITINPSALVSTGMSLEQVRQMVAKSNVVQALGVVEQQQLRWQVVLSTELKTAQDFADLIIRHTDQGVIRLKDVAEVRDSVENRYVSGFHNGQPAVILKISRQPNANTVATIDLIKAKLPALRELMPRDAQLTVVMDGSNIVRNSLEEARDTLFLSMLLVVIVVVLMLGRLQSAVIPTMALLVTLIGVCSLIYLAGFSLNNLSIMAIIVAIGLVVDDAIVVLENIERYIEQGDSPAQAAVKGIQEVGFTLIAMNLALMVIFLSVLFMGGVIERLFREFSLTLVFVVLLSVFVSLILTPSLSARCLKPLSLNHPPRLYRYSHDLIQGLTQSYIRSLHWVLKHAYLIVVLWLAAIMASVYLYNLLPKRVLPEQDTGRVGAFIRGDDGFSFQIMQPKIAAFNQALLKDPAVQDVVGTSGGGGGMTNSFLMVSLKPKAERDGLTSKQVVERLKKNAPWQAGAVFSADVEQDLELDDPFSSGNAQEYLLLLQSDNVSLLREWAPKVAEAMRKLPEFEEVETQGDEGAQHITLDIDREAAKRLGIDIENISSVLNNSFSQRQISTIYDRNDQFYVVMEVDQRFTEHPEALADVKVPNQQGAYVPLTNFATWRYGISNDRVYRRNQFAAMGVGYVVKKGYSYEQADASIRQVLPKIMLPKEIFVMTDRDVETESLQAGISTPALIAAVIVLIFIVLGITYESIVHPFTILSTIPTAALGALFSLWLFQIPFSLIALLGIFLLIGIVVKNAILLIDFTLQQRRQGHTDLDSIIAAATLRFRPILMTNTAALLGAIPLALGWGEGSEMRQPLGIAIVGGLALGQLLTLYTTPVMYIMFEKIAQFLNRFRLRLNILRWSK</sequence>
<keyword evidence="2" id="KW-1003">Cell membrane</keyword>
<dbReference type="Gene3D" id="3.30.2090.10">
    <property type="entry name" value="Multidrug efflux transporter AcrB TolC docking domain, DN and DC subdomains"/>
    <property type="match status" value="2"/>
</dbReference>
<dbReference type="FunFam" id="3.30.70.1430:FF:000001">
    <property type="entry name" value="Efflux pump membrane transporter"/>
    <property type="match status" value="1"/>
</dbReference>
<evidence type="ECO:0000313" key="9">
    <source>
        <dbReference type="Proteomes" id="UP000233553"/>
    </source>
</evidence>
<evidence type="ECO:0000256" key="6">
    <source>
        <dbReference type="ARBA" id="ARBA00023136"/>
    </source>
</evidence>
<reference evidence="8 9" key="1">
    <citation type="submission" date="2017-12" db="EMBL/GenBank/DDBJ databases">
        <title>Draft Genome sequences of multiple microbial strains isolated from spacecraft associated surfaces.</title>
        <authorList>
            <person name="Seuylemezian A."/>
            <person name="Vaishampayan P."/>
            <person name="Venkateswaran K."/>
        </authorList>
    </citation>
    <scope>NUCLEOTIDE SEQUENCE [LARGE SCALE GENOMIC DNA]</scope>
    <source>
        <strain evidence="8 9">2P01AA</strain>
    </source>
</reference>
<keyword evidence="4 7" id="KW-0812">Transmembrane</keyword>
<proteinExistence type="predicted"/>
<feature type="transmembrane region" description="Helical" evidence="7">
    <location>
        <begin position="857"/>
        <end position="878"/>
    </location>
</feature>
<dbReference type="SUPFAM" id="SSF82714">
    <property type="entry name" value="Multidrug efflux transporter AcrB TolC docking domain, DN and DC subdomains"/>
    <property type="match status" value="2"/>
</dbReference>
<dbReference type="Gene3D" id="3.30.70.1320">
    <property type="entry name" value="Multidrug efflux transporter AcrB pore domain like"/>
    <property type="match status" value="1"/>
</dbReference>
<evidence type="ECO:0000256" key="1">
    <source>
        <dbReference type="ARBA" id="ARBA00022448"/>
    </source>
</evidence>
<organism evidence="8 9">
    <name type="scientific">Acinetobacter proteolyticus</name>
    <dbReference type="NCBI Taxonomy" id="1776741"/>
    <lineage>
        <taxon>Bacteria</taxon>
        <taxon>Pseudomonadati</taxon>
        <taxon>Pseudomonadota</taxon>
        <taxon>Gammaproteobacteria</taxon>
        <taxon>Moraxellales</taxon>
        <taxon>Moraxellaceae</taxon>
        <taxon>Acinetobacter</taxon>
    </lineage>
</organism>
<feature type="transmembrane region" description="Helical" evidence="7">
    <location>
        <begin position="885"/>
        <end position="905"/>
    </location>
</feature>
<feature type="transmembrane region" description="Helical" evidence="7">
    <location>
        <begin position="12"/>
        <end position="30"/>
    </location>
</feature>
<dbReference type="Proteomes" id="UP000233553">
    <property type="component" value="Unassembled WGS sequence"/>
</dbReference>
<feature type="transmembrane region" description="Helical" evidence="7">
    <location>
        <begin position="463"/>
        <end position="481"/>
    </location>
</feature>
<dbReference type="RefSeq" id="WP_101236214.1">
    <property type="nucleotide sequence ID" value="NZ_PISJ01000012.1"/>
</dbReference>
<evidence type="ECO:0000256" key="4">
    <source>
        <dbReference type="ARBA" id="ARBA00022692"/>
    </source>
</evidence>
<feature type="transmembrane region" description="Helical" evidence="7">
    <location>
        <begin position="431"/>
        <end position="451"/>
    </location>
</feature>
<keyword evidence="5 7" id="KW-1133">Transmembrane helix</keyword>
<feature type="transmembrane region" description="Helical" evidence="7">
    <location>
        <begin position="988"/>
        <end position="1014"/>
    </location>
</feature>
<evidence type="ECO:0000256" key="7">
    <source>
        <dbReference type="SAM" id="Phobius"/>
    </source>
</evidence>
<dbReference type="InterPro" id="IPR001036">
    <property type="entry name" value="Acrflvin-R"/>
</dbReference>
<feature type="transmembrane region" description="Helical" evidence="7">
    <location>
        <begin position="387"/>
        <end position="410"/>
    </location>
</feature>
<name>A0A2N0WFE7_9GAMM</name>
<dbReference type="Gene3D" id="3.30.70.1440">
    <property type="entry name" value="Multidrug efflux transporter AcrB pore domain"/>
    <property type="match status" value="1"/>
</dbReference>
<evidence type="ECO:0000313" key="8">
    <source>
        <dbReference type="EMBL" id="PKF33812.1"/>
    </source>
</evidence>
<evidence type="ECO:0000256" key="5">
    <source>
        <dbReference type="ARBA" id="ARBA00022989"/>
    </source>
</evidence>
<feature type="transmembrane region" description="Helical" evidence="7">
    <location>
        <begin position="363"/>
        <end position="381"/>
    </location>
</feature>
<feature type="transmembrane region" description="Helical" evidence="7">
    <location>
        <begin position="957"/>
        <end position="976"/>
    </location>
</feature>
<dbReference type="Gene3D" id="3.30.70.1430">
    <property type="entry name" value="Multidrug efflux transporter AcrB pore domain"/>
    <property type="match status" value="2"/>
</dbReference>
<evidence type="ECO:0000256" key="3">
    <source>
        <dbReference type="ARBA" id="ARBA00022519"/>
    </source>
</evidence>
<feature type="transmembrane region" description="Helical" evidence="7">
    <location>
        <begin position="338"/>
        <end position="356"/>
    </location>
</feature>
<evidence type="ECO:0000256" key="2">
    <source>
        <dbReference type="ARBA" id="ARBA00022475"/>
    </source>
</evidence>
<dbReference type="AlphaFoldDB" id="A0A2N0WFE7"/>
<dbReference type="Gene3D" id="1.20.1640.10">
    <property type="entry name" value="Multidrug efflux transporter AcrB transmembrane domain"/>
    <property type="match status" value="2"/>
</dbReference>
<keyword evidence="3" id="KW-0997">Cell inner membrane</keyword>
<gene>
    <name evidence="8" type="ORF">CW311_08155</name>
</gene>
<dbReference type="SUPFAM" id="SSF82866">
    <property type="entry name" value="Multidrug efflux transporter AcrB transmembrane domain"/>
    <property type="match status" value="2"/>
</dbReference>
<dbReference type="PRINTS" id="PR00702">
    <property type="entry name" value="ACRIFLAVINRP"/>
</dbReference>
<feature type="transmembrane region" description="Helical" evidence="7">
    <location>
        <begin position="911"/>
        <end position="936"/>
    </location>
</feature>
<dbReference type="SUPFAM" id="SSF82693">
    <property type="entry name" value="Multidrug efflux transporter AcrB pore domain, PN1, PN2, PC1 and PC2 subdomains"/>
    <property type="match status" value="3"/>
</dbReference>